<reference evidence="1" key="1">
    <citation type="submission" date="2022-04" db="EMBL/GenBank/DDBJ databases">
        <title>Genome of the entomopathogenic fungus Entomophthora muscae.</title>
        <authorList>
            <person name="Elya C."/>
            <person name="Lovett B.R."/>
            <person name="Lee E."/>
            <person name="Macias A.M."/>
            <person name="Hajek A.E."/>
            <person name="De Bivort B.L."/>
            <person name="Kasson M.T."/>
            <person name="De Fine Licht H.H."/>
            <person name="Stajich J.E."/>
        </authorList>
    </citation>
    <scope>NUCLEOTIDE SEQUENCE</scope>
    <source>
        <strain evidence="1">Berkeley</strain>
    </source>
</reference>
<dbReference type="Proteomes" id="UP001165960">
    <property type="component" value="Unassembled WGS sequence"/>
</dbReference>
<dbReference type="EMBL" id="QTSX02007149">
    <property type="protein sequence ID" value="KAJ9050556.1"/>
    <property type="molecule type" value="Genomic_DNA"/>
</dbReference>
<evidence type="ECO:0000313" key="2">
    <source>
        <dbReference type="Proteomes" id="UP001165960"/>
    </source>
</evidence>
<accession>A0ACC2RKJ6</accession>
<keyword evidence="2" id="KW-1185">Reference proteome</keyword>
<organism evidence="1 2">
    <name type="scientific">Entomophthora muscae</name>
    <dbReference type="NCBI Taxonomy" id="34485"/>
    <lineage>
        <taxon>Eukaryota</taxon>
        <taxon>Fungi</taxon>
        <taxon>Fungi incertae sedis</taxon>
        <taxon>Zoopagomycota</taxon>
        <taxon>Entomophthoromycotina</taxon>
        <taxon>Entomophthoromycetes</taxon>
        <taxon>Entomophthorales</taxon>
        <taxon>Entomophthoraceae</taxon>
        <taxon>Entomophthora</taxon>
    </lineage>
</organism>
<sequence>MENDSVLLYSVIASACIAPLLYSLAGKSWVSSALKGSAHEHTGIQKDESTATLRMMMRCGALCSMLDTQKEEAKRLTCELANARDEICNLEAVVQESHAENQELRALNVVMEQSLKQFQQKASRLSIVAGLSTRQSRLQADELQSLREKLEAGAVERAGLRSELEEALRLKERLNNRLNNTKDILSEREQTITKLNEANFECEAKIKAQRHALQEIVEEKERLRVLAYRSSRDFSIDSISEADTAASKGSLKSKSTLRRLGSFSFGSRRTSRDKESVIPNGTARFRSATS</sequence>
<proteinExistence type="predicted"/>
<name>A0ACC2RKJ6_9FUNG</name>
<evidence type="ECO:0000313" key="1">
    <source>
        <dbReference type="EMBL" id="KAJ9050556.1"/>
    </source>
</evidence>
<comment type="caution">
    <text evidence="1">The sequence shown here is derived from an EMBL/GenBank/DDBJ whole genome shotgun (WGS) entry which is preliminary data.</text>
</comment>
<gene>
    <name evidence="1" type="ORF">DSO57_1013358</name>
</gene>
<protein>
    <submittedName>
        <fullName evidence="1">Uncharacterized protein</fullName>
    </submittedName>
</protein>